<feature type="transmembrane region" description="Helical" evidence="9">
    <location>
        <begin position="758"/>
        <end position="782"/>
    </location>
</feature>
<dbReference type="InterPro" id="IPR020894">
    <property type="entry name" value="Cadherin_CS"/>
</dbReference>
<dbReference type="CDD" id="cd11304">
    <property type="entry name" value="Cadherin_repeat"/>
    <property type="match status" value="1"/>
</dbReference>
<proteinExistence type="predicted"/>
<dbReference type="PROSITE" id="PS00232">
    <property type="entry name" value="CADHERIN_1"/>
    <property type="match status" value="1"/>
</dbReference>
<dbReference type="PANTHER" id="PTHR24025">
    <property type="entry name" value="DESMOGLEIN FAMILY MEMBER"/>
    <property type="match status" value="1"/>
</dbReference>
<dbReference type="GO" id="GO:0005911">
    <property type="term" value="C:cell-cell junction"/>
    <property type="evidence" value="ECO:0007669"/>
    <property type="project" value="TreeGrafter"/>
</dbReference>
<dbReference type="GO" id="GO:0005886">
    <property type="term" value="C:plasma membrane"/>
    <property type="evidence" value="ECO:0007669"/>
    <property type="project" value="InterPro"/>
</dbReference>
<dbReference type="InterPro" id="IPR050971">
    <property type="entry name" value="Cadherin-domain_protein"/>
</dbReference>
<organism evidence="12 14">
    <name type="scientific">Rotaria sordida</name>
    <dbReference type="NCBI Taxonomy" id="392033"/>
    <lineage>
        <taxon>Eukaryota</taxon>
        <taxon>Metazoa</taxon>
        <taxon>Spiralia</taxon>
        <taxon>Gnathifera</taxon>
        <taxon>Rotifera</taxon>
        <taxon>Eurotatoria</taxon>
        <taxon>Bdelloidea</taxon>
        <taxon>Philodinida</taxon>
        <taxon>Philodinidae</taxon>
        <taxon>Rotaria</taxon>
    </lineage>
</organism>
<evidence type="ECO:0000256" key="9">
    <source>
        <dbReference type="SAM" id="Phobius"/>
    </source>
</evidence>
<keyword evidence="4 8" id="KW-0106">Calcium</keyword>
<dbReference type="EMBL" id="CAJNOH010000161">
    <property type="protein sequence ID" value="CAF0917492.1"/>
    <property type="molecule type" value="Genomic_DNA"/>
</dbReference>
<comment type="caution">
    <text evidence="12">The sequence shown here is derived from an EMBL/GenBank/DDBJ whole genome shotgun (WGS) entry which is preliminary data.</text>
</comment>
<evidence type="ECO:0000256" key="6">
    <source>
        <dbReference type="ARBA" id="ARBA00022989"/>
    </source>
</evidence>
<dbReference type="Gene3D" id="2.60.40.60">
    <property type="entry name" value="Cadherins"/>
    <property type="match status" value="3"/>
</dbReference>
<keyword evidence="6 9" id="KW-1133">Transmembrane helix</keyword>
<dbReference type="SMART" id="SM00112">
    <property type="entry name" value="CA"/>
    <property type="match status" value="2"/>
</dbReference>
<evidence type="ECO:0000256" key="1">
    <source>
        <dbReference type="ARBA" id="ARBA00004370"/>
    </source>
</evidence>
<feature type="signal peptide" evidence="10">
    <location>
        <begin position="1"/>
        <end position="15"/>
    </location>
</feature>
<evidence type="ECO:0000256" key="3">
    <source>
        <dbReference type="ARBA" id="ARBA00022737"/>
    </source>
</evidence>
<dbReference type="PANTHER" id="PTHR24025:SF23">
    <property type="entry name" value="NEURAL-CADHERIN"/>
    <property type="match status" value="1"/>
</dbReference>
<dbReference type="GO" id="GO:0007156">
    <property type="term" value="P:homophilic cell adhesion via plasma membrane adhesion molecules"/>
    <property type="evidence" value="ECO:0007669"/>
    <property type="project" value="InterPro"/>
</dbReference>
<dbReference type="EMBL" id="CAJNOL010000411">
    <property type="protein sequence ID" value="CAF1052207.1"/>
    <property type="molecule type" value="Genomic_DNA"/>
</dbReference>
<dbReference type="PROSITE" id="PS50268">
    <property type="entry name" value="CADHERIN_2"/>
    <property type="match status" value="2"/>
</dbReference>
<evidence type="ECO:0000256" key="2">
    <source>
        <dbReference type="ARBA" id="ARBA00022692"/>
    </source>
</evidence>
<evidence type="ECO:0000313" key="13">
    <source>
        <dbReference type="EMBL" id="CAF1052207.1"/>
    </source>
</evidence>
<dbReference type="GO" id="GO:0005509">
    <property type="term" value="F:calcium ion binding"/>
    <property type="evidence" value="ECO:0007669"/>
    <property type="project" value="UniProtKB-UniRule"/>
</dbReference>
<evidence type="ECO:0000256" key="4">
    <source>
        <dbReference type="ARBA" id="ARBA00022837"/>
    </source>
</evidence>
<keyword evidence="10" id="KW-0732">Signal</keyword>
<evidence type="ECO:0000313" key="14">
    <source>
        <dbReference type="Proteomes" id="UP000663854"/>
    </source>
</evidence>
<evidence type="ECO:0000313" key="12">
    <source>
        <dbReference type="EMBL" id="CAF0917492.1"/>
    </source>
</evidence>
<comment type="subcellular location">
    <subcellularLocation>
        <location evidence="1">Membrane</location>
    </subcellularLocation>
</comment>
<dbReference type="InterPro" id="IPR002126">
    <property type="entry name" value="Cadherin-like_dom"/>
</dbReference>
<evidence type="ECO:0000256" key="8">
    <source>
        <dbReference type="PROSITE-ProRule" id="PRU00043"/>
    </source>
</evidence>
<evidence type="ECO:0000259" key="11">
    <source>
        <dbReference type="PROSITE" id="PS50268"/>
    </source>
</evidence>
<dbReference type="SUPFAM" id="SSF49313">
    <property type="entry name" value="Cadherin-like"/>
    <property type="match status" value="2"/>
</dbReference>
<dbReference type="InterPro" id="IPR015919">
    <property type="entry name" value="Cadherin-like_sf"/>
</dbReference>
<keyword evidence="7 9" id="KW-0472">Membrane</keyword>
<gene>
    <name evidence="13" type="ORF">JXQ802_LOCUS16716</name>
    <name evidence="12" type="ORF">PYM288_LOCUS10346</name>
</gene>
<dbReference type="Proteomes" id="UP000663870">
    <property type="component" value="Unassembled WGS sequence"/>
</dbReference>
<evidence type="ECO:0000256" key="10">
    <source>
        <dbReference type="SAM" id="SignalP"/>
    </source>
</evidence>
<evidence type="ECO:0000256" key="7">
    <source>
        <dbReference type="ARBA" id="ARBA00023136"/>
    </source>
</evidence>
<evidence type="ECO:0000256" key="5">
    <source>
        <dbReference type="ARBA" id="ARBA00022889"/>
    </source>
</evidence>
<dbReference type="Proteomes" id="UP000663854">
    <property type="component" value="Unassembled WGS sequence"/>
</dbReference>
<feature type="chain" id="PRO_5036223864" description="Cadherin domain-containing protein" evidence="10">
    <location>
        <begin position="16"/>
        <end position="897"/>
    </location>
</feature>
<protein>
    <recommendedName>
        <fullName evidence="11">Cadherin domain-containing protein</fullName>
    </recommendedName>
</protein>
<keyword evidence="3" id="KW-0677">Repeat</keyword>
<keyword evidence="5" id="KW-0130">Cell adhesion</keyword>
<dbReference type="AlphaFoldDB" id="A0A814AV42"/>
<name>A0A814AV42_9BILA</name>
<keyword evidence="15" id="KW-1185">Reference proteome</keyword>
<accession>A0A814AV42</accession>
<keyword evidence="2 9" id="KW-0812">Transmembrane</keyword>
<feature type="domain" description="Cadherin" evidence="11">
    <location>
        <begin position="153"/>
        <end position="232"/>
    </location>
</feature>
<feature type="domain" description="Cadherin" evidence="11">
    <location>
        <begin position="18"/>
        <end position="128"/>
    </location>
</feature>
<evidence type="ECO:0000313" key="15">
    <source>
        <dbReference type="Proteomes" id="UP000663870"/>
    </source>
</evidence>
<sequence length="897" mass="105192">MIFLIFFFQLIFVHSQTIKQLNEISIDEELPIGTIVTFLNDKIPNLDQSLEYDLVKPFSSDLDLFSIDHIRHTLNIKKRIDYEQICLNINFHHCLISINIAVSNHDTINVYIIPIHIKNIDDNLIKFFVNRTIIEIEENDEYWFNKTYILPHAYDADGDLITYSLYLHNWNKPNGLFELDDKNLLLKPLKKFDREEQNLYLLRLIAENIYEKDISIDIIIIIKDINDNSPQCQYNKTLFSINNINSISIFKINVTDLDENDNGKLEYNLINSLSGFSIDHINGYIIFNYTEWKRTNETKLLINITDYGKPYRLSTKCIIEFKLTFLFDINLKLNNNNEKNNNIISIDNLNLPIGQLIIIDKQEKKFCLNCLFNFNSSLDDIFYINKKTLNLYLNLNSLLLIRILSNNLINNENLLINISINVWDINNPLIISSKNYTFLLNFNKENFFKNSNIIFIKINENILLNEKISLINYFHSCLNNQTKEFILIDSTNTFDIDKNYNLFIKKYLNTKQQQNYELILKEIQNNQTDDINQCLIKLRIHVYNSYSVSNIYPYFSQSFYILTSNNISQFVLPSLPSYVKYISSEPNKILIDEKNASIKIQSSSLFSSYSYDFYIKAIDSQIPSLSCSIPIRIYFGINQQSPRLFENLTKQSIEISSREFIYQIQAYDPDLSFNNQNNLFPPTIEYEIDDSLENVEIERYTGRIFFKNINQSIYNFTIILTDFGQPNRLITRQQITFDFISNEKLNQQEIPIIISTTFILISACILSIIILLIIIIILFNCYQGKLSTKKSLSNLSPTTPDSCLIDNEYITTTTSLPRVVNREQRIYPTISNDNQRKLLEQIHLPPPSLYSNEKLSIKQDYQRNLSMNDINKYLERFEKIYNNSSEHHLGEPVGSVV</sequence>
<reference evidence="12" key="1">
    <citation type="submission" date="2021-02" db="EMBL/GenBank/DDBJ databases">
        <authorList>
            <person name="Nowell W R."/>
        </authorList>
    </citation>
    <scope>NUCLEOTIDE SEQUENCE</scope>
</reference>